<sequence length="144" mass="16797">MHKELKAKAIKLRIENNLSYSAILAKVPVVKSTLSDWLKHFPLSKEKILELRKEGWKKGEVSREKFRETMCNKRNERMKKIYNICTAKMSKIPRDAFFVAGLMLYLGEGSKTNYSKIALANTDPRIVAFFTKWLNEFLNIPKKD</sequence>
<gene>
    <name evidence="1" type="ORF">A3J46_05115</name>
</gene>
<reference evidence="1 2" key="1">
    <citation type="journal article" date="2016" name="Nat. Commun.">
        <title>Thousands of microbial genomes shed light on interconnected biogeochemical processes in an aquifer system.</title>
        <authorList>
            <person name="Anantharaman K."/>
            <person name="Brown C.T."/>
            <person name="Hug L.A."/>
            <person name="Sharon I."/>
            <person name="Castelle C.J."/>
            <person name="Probst A.J."/>
            <person name="Thomas B.C."/>
            <person name="Singh A."/>
            <person name="Wilkins M.J."/>
            <person name="Karaoz U."/>
            <person name="Brodie E.L."/>
            <person name="Williams K.H."/>
            <person name="Hubbard S.S."/>
            <person name="Banfield J.F."/>
        </authorList>
    </citation>
    <scope>NUCLEOTIDE SEQUENCE [LARGE SCALE GENOMIC DNA]</scope>
</reference>
<comment type="caution">
    <text evidence="1">The sequence shown here is derived from an EMBL/GenBank/DDBJ whole genome shotgun (WGS) entry which is preliminary data.</text>
</comment>
<dbReference type="AlphaFoldDB" id="A0A1F8F7H4"/>
<evidence type="ECO:0000313" key="2">
    <source>
        <dbReference type="Proteomes" id="UP000177167"/>
    </source>
</evidence>
<proteinExistence type="predicted"/>
<protein>
    <submittedName>
        <fullName evidence="1">Uncharacterized protein</fullName>
    </submittedName>
</protein>
<accession>A0A1F8F7H4</accession>
<organism evidence="1 2">
    <name type="scientific">Candidatus Yanofskybacteria bacterium RIFCSPHIGHO2_02_FULL_41_11</name>
    <dbReference type="NCBI Taxonomy" id="1802675"/>
    <lineage>
        <taxon>Bacteria</taxon>
        <taxon>Candidatus Yanofskyibacteriota</taxon>
    </lineage>
</organism>
<evidence type="ECO:0000313" key="1">
    <source>
        <dbReference type="EMBL" id="OGN09104.1"/>
    </source>
</evidence>
<dbReference type="EMBL" id="MGJP01000044">
    <property type="protein sequence ID" value="OGN09104.1"/>
    <property type="molecule type" value="Genomic_DNA"/>
</dbReference>
<name>A0A1F8F7H4_9BACT</name>
<dbReference type="Proteomes" id="UP000177167">
    <property type="component" value="Unassembled WGS sequence"/>
</dbReference>